<dbReference type="OrthoDB" id="5591562at2"/>
<dbReference type="InterPro" id="IPR037004">
    <property type="entry name" value="Exonuc_VII_ssu_sf"/>
</dbReference>
<dbReference type="Proteomes" id="UP000000683">
    <property type="component" value="Chromosome"/>
</dbReference>
<dbReference type="NCBIfam" id="NF002137">
    <property type="entry name" value="PRK00977.1-1"/>
    <property type="match status" value="1"/>
</dbReference>
<comment type="function">
    <text evidence="6">Bidirectionally degrades single-stranded DNA into large acid-insoluble oligonucleotides, which are then degraded further into small acid-soluble oligonucleotides.</text>
</comment>
<comment type="catalytic activity">
    <reaction evidence="6">
        <text>Exonucleolytic cleavage in either 5'- to 3'- or 3'- to 5'-direction to yield nucleoside 5'-phosphates.</text>
        <dbReference type="EC" id="3.1.11.6"/>
    </reaction>
</comment>
<dbReference type="KEGG" id="alt:ambt_04400"/>
<evidence type="ECO:0000256" key="3">
    <source>
        <dbReference type="ARBA" id="ARBA00022722"/>
    </source>
</evidence>
<dbReference type="AlphaFoldDB" id="F5ZCB2"/>
<protein>
    <recommendedName>
        <fullName evidence="6">Exodeoxyribonuclease 7 small subunit</fullName>
        <ecNumber evidence="6">3.1.11.6</ecNumber>
    </recommendedName>
    <alternativeName>
        <fullName evidence="6">Exodeoxyribonuclease VII small subunit</fullName>
        <shortName evidence="6">Exonuclease VII small subunit</shortName>
    </alternativeName>
</protein>
<dbReference type="SUPFAM" id="SSF116842">
    <property type="entry name" value="XseB-like"/>
    <property type="match status" value="1"/>
</dbReference>
<accession>F5ZCB2</accession>
<reference evidence="7 8" key="1">
    <citation type="journal article" date="2011" name="J. Bacteriol.">
        <title>Complete genome sequence of the polycyclic aromatic hydrocarbon-degrading bacterium Alteromonas sp. strain SN2.</title>
        <authorList>
            <person name="Jin H.M."/>
            <person name="Jeong H."/>
            <person name="Moon E.J."/>
            <person name="Math R.K."/>
            <person name="Lee K."/>
            <person name="Kim H.J."/>
            <person name="Jeon C.O."/>
            <person name="Oh T.K."/>
            <person name="Kim J.F."/>
        </authorList>
    </citation>
    <scope>NUCLEOTIDE SEQUENCE [LARGE SCALE GENOMIC DNA]</scope>
    <source>
        <strain evidence="8">JCM 17741 / KACC 18427 / KCTC 11700BP / SN2</strain>
    </source>
</reference>
<dbReference type="PANTHER" id="PTHR34137">
    <property type="entry name" value="EXODEOXYRIBONUCLEASE 7 SMALL SUBUNIT"/>
    <property type="match status" value="1"/>
</dbReference>
<sequence>MSAIVTKVTKKTNSPSFEETLTELDAIVNEMENGELPLNVALEKFERGIALSREGQKSLEQAEQKVKILLNEQGESALHPLPEDEQP</sequence>
<dbReference type="EMBL" id="CP002339">
    <property type="protein sequence ID" value="AEF02430.1"/>
    <property type="molecule type" value="Genomic_DNA"/>
</dbReference>
<keyword evidence="2 6" id="KW-0963">Cytoplasm</keyword>
<dbReference type="NCBIfam" id="NF002140">
    <property type="entry name" value="PRK00977.1-4"/>
    <property type="match status" value="1"/>
</dbReference>
<keyword evidence="3 6" id="KW-0540">Nuclease</keyword>
<dbReference type="HOGENOM" id="CLU_145918_3_3_6"/>
<dbReference type="EC" id="3.1.11.6" evidence="6"/>
<evidence type="ECO:0000256" key="4">
    <source>
        <dbReference type="ARBA" id="ARBA00022801"/>
    </source>
</evidence>
<dbReference type="GO" id="GO:0005829">
    <property type="term" value="C:cytosol"/>
    <property type="evidence" value="ECO:0007669"/>
    <property type="project" value="TreeGrafter"/>
</dbReference>
<name>F5ZCB2_ALTNA</name>
<comment type="subcellular location">
    <subcellularLocation>
        <location evidence="6">Cytoplasm</location>
    </subcellularLocation>
</comment>
<evidence type="ECO:0000313" key="8">
    <source>
        <dbReference type="Proteomes" id="UP000000683"/>
    </source>
</evidence>
<dbReference type="eggNOG" id="COG1722">
    <property type="taxonomic scope" value="Bacteria"/>
</dbReference>
<evidence type="ECO:0000313" key="7">
    <source>
        <dbReference type="EMBL" id="AEF02430.1"/>
    </source>
</evidence>
<dbReference type="Gene3D" id="1.10.287.1040">
    <property type="entry name" value="Exonuclease VII, small subunit"/>
    <property type="match status" value="1"/>
</dbReference>
<organism evidence="7 8">
    <name type="scientific">Alteromonas naphthalenivorans</name>
    <dbReference type="NCBI Taxonomy" id="715451"/>
    <lineage>
        <taxon>Bacteria</taxon>
        <taxon>Pseudomonadati</taxon>
        <taxon>Pseudomonadota</taxon>
        <taxon>Gammaproteobacteria</taxon>
        <taxon>Alteromonadales</taxon>
        <taxon>Alteromonadaceae</taxon>
        <taxon>Alteromonas/Salinimonas group</taxon>
        <taxon>Alteromonas</taxon>
    </lineage>
</organism>
<evidence type="ECO:0000256" key="5">
    <source>
        <dbReference type="ARBA" id="ARBA00022839"/>
    </source>
</evidence>
<dbReference type="GO" id="GO:0009318">
    <property type="term" value="C:exodeoxyribonuclease VII complex"/>
    <property type="evidence" value="ECO:0007669"/>
    <property type="project" value="UniProtKB-UniRule"/>
</dbReference>
<evidence type="ECO:0000256" key="2">
    <source>
        <dbReference type="ARBA" id="ARBA00022490"/>
    </source>
</evidence>
<dbReference type="GO" id="GO:0006308">
    <property type="term" value="P:DNA catabolic process"/>
    <property type="evidence" value="ECO:0007669"/>
    <property type="project" value="UniProtKB-UniRule"/>
</dbReference>
<comment type="subunit">
    <text evidence="6">Heterooligomer composed of large and small subunits.</text>
</comment>
<gene>
    <name evidence="6" type="primary">xseB</name>
    <name evidence="7" type="ordered locus">ambt_04400</name>
</gene>
<dbReference type="GO" id="GO:0008855">
    <property type="term" value="F:exodeoxyribonuclease VII activity"/>
    <property type="evidence" value="ECO:0007669"/>
    <property type="project" value="UniProtKB-UniRule"/>
</dbReference>
<evidence type="ECO:0000256" key="6">
    <source>
        <dbReference type="HAMAP-Rule" id="MF_00337"/>
    </source>
</evidence>
<keyword evidence="5 6" id="KW-0269">Exonuclease</keyword>
<dbReference type="HAMAP" id="MF_00337">
    <property type="entry name" value="Exonuc_7_S"/>
    <property type="match status" value="1"/>
</dbReference>
<evidence type="ECO:0000256" key="1">
    <source>
        <dbReference type="ARBA" id="ARBA00009998"/>
    </source>
</evidence>
<dbReference type="Pfam" id="PF02609">
    <property type="entry name" value="Exonuc_VII_S"/>
    <property type="match status" value="1"/>
</dbReference>
<comment type="similarity">
    <text evidence="1 6">Belongs to the XseB family.</text>
</comment>
<proteinExistence type="inferred from homology"/>
<dbReference type="PANTHER" id="PTHR34137:SF1">
    <property type="entry name" value="EXODEOXYRIBONUCLEASE 7 SMALL SUBUNIT"/>
    <property type="match status" value="1"/>
</dbReference>
<dbReference type="InterPro" id="IPR003761">
    <property type="entry name" value="Exonuc_VII_S"/>
</dbReference>
<keyword evidence="8" id="KW-1185">Reference proteome</keyword>
<dbReference type="NCBIfam" id="TIGR01280">
    <property type="entry name" value="xseB"/>
    <property type="match status" value="1"/>
</dbReference>
<keyword evidence="4 6" id="KW-0378">Hydrolase</keyword>